<dbReference type="InterPro" id="IPR036291">
    <property type="entry name" value="NAD(P)-bd_dom_sf"/>
</dbReference>
<dbReference type="PANTHER" id="PTHR43362:SF1">
    <property type="entry name" value="MANNITOL DEHYDROGENASE 2-RELATED"/>
    <property type="match status" value="1"/>
</dbReference>
<dbReference type="Proteomes" id="UP000005435">
    <property type="component" value="Chromosome"/>
</dbReference>
<dbReference type="STRING" id="720554.Clocl_0929"/>
<name>G8LWI1_ACECE</name>
<dbReference type="AlphaFoldDB" id="G8LWI1"/>
<evidence type="ECO:0000313" key="6">
    <source>
        <dbReference type="Proteomes" id="UP000005435"/>
    </source>
</evidence>
<accession>G8LWI1</accession>
<proteinExistence type="predicted"/>
<dbReference type="SUPFAM" id="SSF48179">
    <property type="entry name" value="6-phosphogluconate dehydrogenase C-terminal domain-like"/>
    <property type="match status" value="1"/>
</dbReference>
<evidence type="ECO:0000259" key="4">
    <source>
        <dbReference type="Pfam" id="PF08125"/>
    </source>
</evidence>
<organism evidence="5 6">
    <name type="scientific">Acetivibrio clariflavus (strain DSM 19732 / NBRC 101661 / EBR45)</name>
    <name type="common">Clostridium clariflavum</name>
    <dbReference type="NCBI Taxonomy" id="720554"/>
    <lineage>
        <taxon>Bacteria</taxon>
        <taxon>Bacillati</taxon>
        <taxon>Bacillota</taxon>
        <taxon>Clostridia</taxon>
        <taxon>Eubacteriales</taxon>
        <taxon>Oscillospiraceae</taxon>
        <taxon>Acetivibrio</taxon>
    </lineage>
</organism>
<evidence type="ECO:0000259" key="3">
    <source>
        <dbReference type="Pfam" id="PF01232"/>
    </source>
</evidence>
<protein>
    <submittedName>
        <fullName evidence="5">Mannitol-1-phosphate/altronate dehydrogenase</fullName>
    </submittedName>
</protein>
<dbReference type="HOGENOM" id="CLU_037833_0_0_9"/>
<dbReference type="PANTHER" id="PTHR43362">
    <property type="entry name" value="MANNITOL DEHYDROGENASE DSF1-RELATED"/>
    <property type="match status" value="1"/>
</dbReference>
<keyword evidence="1" id="KW-0560">Oxidoreductase</keyword>
<dbReference type="Gene3D" id="1.10.1040.10">
    <property type="entry name" value="N-(1-d-carboxylethyl)-l-norvaline Dehydrogenase, domain 2"/>
    <property type="match status" value="1"/>
</dbReference>
<comment type="catalytic activity">
    <reaction evidence="2">
        <text>D-mannitol 1-phosphate + NAD(+) = beta-D-fructose 6-phosphate + NADH + H(+)</text>
        <dbReference type="Rhea" id="RHEA:19661"/>
        <dbReference type="ChEBI" id="CHEBI:15378"/>
        <dbReference type="ChEBI" id="CHEBI:57540"/>
        <dbReference type="ChEBI" id="CHEBI:57634"/>
        <dbReference type="ChEBI" id="CHEBI:57945"/>
        <dbReference type="ChEBI" id="CHEBI:61381"/>
        <dbReference type="EC" id="1.1.1.17"/>
    </reaction>
</comment>
<dbReference type="InterPro" id="IPR013118">
    <property type="entry name" value="Mannitol_DH_C"/>
</dbReference>
<dbReference type="InterPro" id="IPR013328">
    <property type="entry name" value="6PGD_dom2"/>
</dbReference>
<dbReference type="KEGG" id="ccl:Clocl_0929"/>
<evidence type="ECO:0000256" key="2">
    <source>
        <dbReference type="ARBA" id="ARBA00048615"/>
    </source>
</evidence>
<dbReference type="eggNOG" id="COG0246">
    <property type="taxonomic scope" value="Bacteria"/>
</dbReference>
<dbReference type="SUPFAM" id="SSF51735">
    <property type="entry name" value="NAD(P)-binding Rossmann-fold domains"/>
    <property type="match status" value="1"/>
</dbReference>
<dbReference type="EMBL" id="CP003065">
    <property type="protein sequence ID" value="AEV67607.1"/>
    <property type="molecule type" value="Genomic_DNA"/>
</dbReference>
<evidence type="ECO:0000313" key="5">
    <source>
        <dbReference type="EMBL" id="AEV67607.1"/>
    </source>
</evidence>
<reference evidence="6" key="1">
    <citation type="submission" date="2011-12" db="EMBL/GenBank/DDBJ databases">
        <title>Complete sequence of Clostridium clariflavum DSM 19732.</title>
        <authorList>
            <consortium name="US DOE Joint Genome Institute"/>
            <person name="Lucas S."/>
            <person name="Han J."/>
            <person name="Lapidus A."/>
            <person name="Cheng J.-F."/>
            <person name="Goodwin L."/>
            <person name="Pitluck S."/>
            <person name="Peters L."/>
            <person name="Teshima H."/>
            <person name="Detter J.C."/>
            <person name="Han C."/>
            <person name="Tapia R."/>
            <person name="Land M."/>
            <person name="Hauser L."/>
            <person name="Kyrpides N."/>
            <person name="Ivanova N."/>
            <person name="Pagani I."/>
            <person name="Kitzmiller T."/>
            <person name="Lynd L."/>
            <person name="Izquierdo J."/>
            <person name="Woyke T."/>
        </authorList>
    </citation>
    <scope>NUCLEOTIDE SEQUENCE [LARGE SCALE GENOMIC DNA]</scope>
    <source>
        <strain evidence="6">DSM 19732 / NBRC 101661 / EBR45</strain>
    </source>
</reference>
<reference evidence="5 6" key="2">
    <citation type="journal article" date="2012" name="Stand. Genomic Sci.">
        <title>Complete Genome Sequence of Clostridium clariflavum DSM 19732.</title>
        <authorList>
            <person name="Izquierdo J.A."/>
            <person name="Goodwin L."/>
            <person name="Davenport K.W."/>
            <person name="Teshima H."/>
            <person name="Bruce D."/>
            <person name="Detter C."/>
            <person name="Tapia R."/>
            <person name="Han S."/>
            <person name="Land M."/>
            <person name="Hauser L."/>
            <person name="Jeffries C.D."/>
            <person name="Han J."/>
            <person name="Pitluck S."/>
            <person name="Nolan M."/>
            <person name="Chen A."/>
            <person name="Huntemann M."/>
            <person name="Mavromatis K."/>
            <person name="Mikhailova N."/>
            <person name="Liolios K."/>
            <person name="Woyke T."/>
            <person name="Lynd L.R."/>
        </authorList>
    </citation>
    <scope>NUCLEOTIDE SEQUENCE [LARGE SCALE GENOMIC DNA]</scope>
    <source>
        <strain evidence="6">DSM 19732 / NBRC 101661 / EBR45</strain>
    </source>
</reference>
<keyword evidence="6" id="KW-1185">Reference proteome</keyword>
<dbReference type="GO" id="GO:0008926">
    <property type="term" value="F:mannitol-1-phosphate 5-dehydrogenase activity"/>
    <property type="evidence" value="ECO:0007669"/>
    <property type="project" value="UniProtKB-EC"/>
</dbReference>
<sequence>MKLSKHALKDYTLWEKADIELPKYNIDEMVCKTKENPTWVHFGGGNLFKGFIAVLQDTLLEKGKSDTGIIAVVTYNLEVVDKIYRAYDNLGLLVVMNSDGSLKKRVIGSVAECLKGDAKEKNDWDRLQLIFSEPSLQMVSFTITEKGYALYDISGNFYPDVRLDIENGPACPKHIISKVASLLYVRYIRGELPIALVSMDNCSQNGEILKKSIVTIVNEWVDRGFVDPKFLEYLNNPLKVSFPWSMIDKITPRPSEKVKNALNSIGFESTEIICTDKKTFIAPFVNTEPSQYLVIEDSFPNGRMPLEEAGVIFTDRNTVNLAEKMKVGTCLNPLHTALAIFGCLLGYQTIAEEMKDKHLRKLIEKIGCAEGLPVAADPGIINPEDFLDEVINVRLPNPFIPDTPKRIATDTSQKIPVRFGETIKTYAQRPDLDVKNLLYIPLVIAGWCRYLMGLDDCGEYMELSPDPMMDELKSYVLGIEFGNADSVGDKLRPFLSNEKLFGINLYAAGLGEKVEGLVKEMISERHAVRKTLEKYLDEF</sequence>
<dbReference type="OrthoDB" id="271711at2"/>
<feature type="domain" description="Mannitol dehydrogenase C-terminal" evidence="4">
    <location>
        <begin position="323"/>
        <end position="505"/>
    </location>
</feature>
<dbReference type="InterPro" id="IPR050988">
    <property type="entry name" value="Mannitol_DH/Oxidoreductase"/>
</dbReference>
<evidence type="ECO:0000256" key="1">
    <source>
        <dbReference type="ARBA" id="ARBA00023002"/>
    </source>
</evidence>
<dbReference type="RefSeq" id="WP_014254226.1">
    <property type="nucleotide sequence ID" value="NC_016627.1"/>
</dbReference>
<feature type="domain" description="Mannitol dehydrogenase N-terminal" evidence="3">
    <location>
        <begin position="40"/>
        <end position="304"/>
    </location>
</feature>
<gene>
    <name evidence="5" type="ordered locus">Clocl_0929</name>
</gene>
<dbReference type="Pfam" id="PF08125">
    <property type="entry name" value="Mannitol_dh_C"/>
    <property type="match status" value="1"/>
</dbReference>
<dbReference type="InterPro" id="IPR013131">
    <property type="entry name" value="Mannitol_DH_N"/>
</dbReference>
<dbReference type="Pfam" id="PF01232">
    <property type="entry name" value="Mannitol_dh"/>
    <property type="match status" value="1"/>
</dbReference>
<dbReference type="InterPro" id="IPR008927">
    <property type="entry name" value="6-PGluconate_DH-like_C_sf"/>
</dbReference>
<dbReference type="Gene3D" id="3.40.50.720">
    <property type="entry name" value="NAD(P)-binding Rossmann-like Domain"/>
    <property type="match status" value="1"/>
</dbReference>